<reference evidence="2" key="1">
    <citation type="journal article" date="2019" name="Int. J. Syst. Evol. Microbiol.">
        <title>The Global Catalogue of Microorganisms (GCM) 10K type strain sequencing project: providing services to taxonomists for standard genome sequencing and annotation.</title>
        <authorList>
            <consortium name="The Broad Institute Genomics Platform"/>
            <consortium name="The Broad Institute Genome Sequencing Center for Infectious Disease"/>
            <person name="Wu L."/>
            <person name="Ma J."/>
        </authorList>
    </citation>
    <scope>NUCLEOTIDE SEQUENCE [LARGE SCALE GENOMIC DNA]</scope>
    <source>
        <strain evidence="2">JCM 18326</strain>
    </source>
</reference>
<dbReference type="RefSeq" id="WP_345372519.1">
    <property type="nucleotide sequence ID" value="NZ_BAABJX010000038.1"/>
</dbReference>
<evidence type="ECO:0000313" key="2">
    <source>
        <dbReference type="Proteomes" id="UP001500298"/>
    </source>
</evidence>
<keyword evidence="2" id="KW-1185">Reference proteome</keyword>
<proteinExistence type="predicted"/>
<sequence length="71" mass="8591">MNKINDVIQNIEQRGFRFRATRDWYKAIGSNPKEFAMFRENRKDPSYIQLKKIAEMFMVEMEDLISDEDLK</sequence>
<gene>
    <name evidence="1" type="ORF">GCM10023331_26290</name>
</gene>
<protein>
    <recommendedName>
        <fullName evidence="3">Transcriptional regulator</fullName>
    </recommendedName>
</protein>
<organism evidence="1 2">
    <name type="scientific">Algivirga pacifica</name>
    <dbReference type="NCBI Taxonomy" id="1162670"/>
    <lineage>
        <taxon>Bacteria</taxon>
        <taxon>Pseudomonadati</taxon>
        <taxon>Bacteroidota</taxon>
        <taxon>Cytophagia</taxon>
        <taxon>Cytophagales</taxon>
        <taxon>Flammeovirgaceae</taxon>
        <taxon>Algivirga</taxon>
    </lineage>
</organism>
<evidence type="ECO:0008006" key="3">
    <source>
        <dbReference type="Google" id="ProtNLM"/>
    </source>
</evidence>
<name>A0ABP9DF00_9BACT</name>
<evidence type="ECO:0000313" key="1">
    <source>
        <dbReference type="EMBL" id="GAA4839825.1"/>
    </source>
</evidence>
<dbReference type="Proteomes" id="UP001500298">
    <property type="component" value="Unassembled WGS sequence"/>
</dbReference>
<comment type="caution">
    <text evidence="1">The sequence shown here is derived from an EMBL/GenBank/DDBJ whole genome shotgun (WGS) entry which is preliminary data.</text>
</comment>
<dbReference type="EMBL" id="BAABJX010000038">
    <property type="protein sequence ID" value="GAA4839825.1"/>
    <property type="molecule type" value="Genomic_DNA"/>
</dbReference>
<accession>A0ABP9DF00</accession>